<dbReference type="EMBL" id="JARVKF010000411">
    <property type="protein sequence ID" value="KAK9415898.1"/>
    <property type="molecule type" value="Genomic_DNA"/>
</dbReference>
<gene>
    <name evidence="2" type="ORF">SUNI508_10027</name>
</gene>
<dbReference type="Proteomes" id="UP001408356">
    <property type="component" value="Unassembled WGS sequence"/>
</dbReference>
<comment type="caution">
    <text evidence="2">The sequence shown here is derived from an EMBL/GenBank/DDBJ whole genome shotgun (WGS) entry which is preliminary data.</text>
</comment>
<name>A0ABR2UMM6_9PEZI</name>
<organism evidence="2 3">
    <name type="scientific">Seiridium unicorne</name>
    <dbReference type="NCBI Taxonomy" id="138068"/>
    <lineage>
        <taxon>Eukaryota</taxon>
        <taxon>Fungi</taxon>
        <taxon>Dikarya</taxon>
        <taxon>Ascomycota</taxon>
        <taxon>Pezizomycotina</taxon>
        <taxon>Sordariomycetes</taxon>
        <taxon>Xylariomycetidae</taxon>
        <taxon>Amphisphaeriales</taxon>
        <taxon>Sporocadaceae</taxon>
        <taxon>Seiridium</taxon>
    </lineage>
</organism>
<keyword evidence="1" id="KW-0732">Signal</keyword>
<reference evidence="2 3" key="1">
    <citation type="journal article" date="2024" name="J. Plant Pathol.">
        <title>Sequence and assembly of the genome of Seiridium unicorne, isolate CBS 538.82, causal agent of cypress canker disease.</title>
        <authorList>
            <person name="Scali E."/>
            <person name="Rocca G.D."/>
            <person name="Danti R."/>
            <person name="Garbelotto M."/>
            <person name="Barberini S."/>
            <person name="Baroncelli R."/>
            <person name="Emiliani G."/>
        </authorList>
    </citation>
    <scope>NUCLEOTIDE SEQUENCE [LARGE SCALE GENOMIC DNA]</scope>
    <source>
        <strain evidence="2 3">BM-138-508</strain>
    </source>
</reference>
<protein>
    <submittedName>
        <fullName evidence="2">Short-chain dehydrogenase/reductase SDR</fullName>
    </submittedName>
</protein>
<evidence type="ECO:0000256" key="1">
    <source>
        <dbReference type="SAM" id="SignalP"/>
    </source>
</evidence>
<proteinExistence type="predicted"/>
<sequence>MRPSRLAILIGVRLANVRGWNCLDACKPNLAVALLAPKKENVEKLCISLRRTSNGGVLHSFPSNTKASDLQRTFARISTHPAFKYLKLKLAVFHAKHTVKEPSLETVEEESKAILAMQAKQTTLESSSLDQDEIKRSLAKYTAGAPAFGREAFKLFYEQNGGKTTLGRKKGKMDDIHLQGYAAYLTD</sequence>
<feature type="signal peptide" evidence="1">
    <location>
        <begin position="1"/>
        <end position="19"/>
    </location>
</feature>
<keyword evidence="3" id="KW-1185">Reference proteome</keyword>
<feature type="chain" id="PRO_5046460722" evidence="1">
    <location>
        <begin position="20"/>
        <end position="187"/>
    </location>
</feature>
<accession>A0ABR2UMM6</accession>
<evidence type="ECO:0000313" key="3">
    <source>
        <dbReference type="Proteomes" id="UP001408356"/>
    </source>
</evidence>
<evidence type="ECO:0000313" key="2">
    <source>
        <dbReference type="EMBL" id="KAK9415898.1"/>
    </source>
</evidence>